<dbReference type="Pfam" id="PF22998">
    <property type="entry name" value="GNAT_LYC1-like"/>
    <property type="match status" value="1"/>
</dbReference>
<evidence type="ECO:0000259" key="1">
    <source>
        <dbReference type="Pfam" id="PF22998"/>
    </source>
</evidence>
<reference evidence="2" key="1">
    <citation type="submission" date="2023-08" db="EMBL/GenBank/DDBJ databases">
        <title>Black Yeasts Isolated from many extreme environments.</title>
        <authorList>
            <person name="Coleine C."/>
            <person name="Stajich J.E."/>
            <person name="Selbmann L."/>
        </authorList>
    </citation>
    <scope>NUCLEOTIDE SEQUENCE</scope>
    <source>
        <strain evidence="2">CCFEE 5810</strain>
    </source>
</reference>
<name>A0AAN7WK00_9PEZI</name>
<dbReference type="PANTHER" id="PTHR34815">
    <property type="entry name" value="LYSINE ACETYLTRANSFERASE"/>
    <property type="match status" value="1"/>
</dbReference>
<sequence length="351" mass="39406">MELPNRDSPHLHLVVATQEELLAQQHHNSSEWRDALTLDAYLRREEYLIRQNLTKDGGLTPWMLVYEPPEGGPRQVVCGCESIKKKALHAKEGRVTDVVAHGVASVFCPPAYRGKGYAGRMISEVDIGKTFYAAHGWKPFPSSHIALPPKSTEEQDRASVNLIQDHDVAERCSVDEKLMRQRLAESTSASPRTAVALIPDLATLQWHAAREDFVHHELHPNQSALQSRGAMTDLAQGAQRVWCLWTHVWTQGDAPNILYILRIVAEDEGHSEMVQSIARLLVAAQNEAKAFGMDVVQMWNPSEATVAAARSIMPEVEVVQREKDSITSLRWYGEGSEEDVDWLCNEKYGWC</sequence>
<feature type="domain" description="LYC1 C-terminal" evidence="1">
    <location>
        <begin position="144"/>
        <end position="351"/>
    </location>
</feature>
<dbReference type="AlphaFoldDB" id="A0AAN7WK00"/>
<dbReference type="EMBL" id="JAVRQU010000001">
    <property type="protein sequence ID" value="KAK5707685.1"/>
    <property type="molecule type" value="Genomic_DNA"/>
</dbReference>
<evidence type="ECO:0000313" key="3">
    <source>
        <dbReference type="Proteomes" id="UP001310594"/>
    </source>
</evidence>
<organism evidence="2 3">
    <name type="scientific">Elasticomyces elasticus</name>
    <dbReference type="NCBI Taxonomy" id="574655"/>
    <lineage>
        <taxon>Eukaryota</taxon>
        <taxon>Fungi</taxon>
        <taxon>Dikarya</taxon>
        <taxon>Ascomycota</taxon>
        <taxon>Pezizomycotina</taxon>
        <taxon>Dothideomycetes</taxon>
        <taxon>Dothideomycetidae</taxon>
        <taxon>Mycosphaerellales</taxon>
        <taxon>Teratosphaeriaceae</taxon>
        <taxon>Elasticomyces</taxon>
    </lineage>
</organism>
<comment type="caution">
    <text evidence="2">The sequence shown here is derived from an EMBL/GenBank/DDBJ whole genome shotgun (WGS) entry which is preliminary data.</text>
</comment>
<evidence type="ECO:0000313" key="2">
    <source>
        <dbReference type="EMBL" id="KAK5707685.1"/>
    </source>
</evidence>
<protein>
    <recommendedName>
        <fullName evidence="1">LYC1 C-terminal domain-containing protein</fullName>
    </recommendedName>
</protein>
<dbReference type="InterPro" id="IPR055100">
    <property type="entry name" value="GNAT_LYC1-like"/>
</dbReference>
<accession>A0AAN7WK00</accession>
<proteinExistence type="predicted"/>
<gene>
    <name evidence="2" type="ORF">LTR97_000223</name>
</gene>
<dbReference type="PANTHER" id="PTHR34815:SF4">
    <property type="entry name" value="N-ACETYLTRANSFERASE DOMAIN-CONTAINING PROTEIN"/>
    <property type="match status" value="1"/>
</dbReference>
<dbReference type="Proteomes" id="UP001310594">
    <property type="component" value="Unassembled WGS sequence"/>
</dbReference>
<dbReference type="InterPro" id="IPR053013">
    <property type="entry name" value="LAT"/>
</dbReference>